<dbReference type="AlphaFoldDB" id="A0ABD4YRT5"/>
<reference evidence="1 2" key="1">
    <citation type="submission" date="2022-09" db="EMBL/GenBank/DDBJ databases">
        <title>Intensive care unit water sources are persistently colonized with multi-drug resistant bacteria and are the site of extensive horizontal gene transfer of antibiotic resistance genes.</title>
        <authorList>
            <person name="Diorio-Toth L."/>
        </authorList>
    </citation>
    <scope>NUCLEOTIDE SEQUENCE [LARGE SCALE GENOMIC DNA]</scope>
    <source>
        <strain evidence="1 2">GD03967</strain>
    </source>
</reference>
<organism evidence="1 2">
    <name type="scientific">Achromobacter mucicolens</name>
    <dbReference type="NCBI Taxonomy" id="1389922"/>
    <lineage>
        <taxon>Bacteria</taxon>
        <taxon>Pseudomonadati</taxon>
        <taxon>Pseudomonadota</taxon>
        <taxon>Betaproteobacteria</taxon>
        <taxon>Burkholderiales</taxon>
        <taxon>Alcaligenaceae</taxon>
        <taxon>Achromobacter</taxon>
    </lineage>
</organism>
<evidence type="ECO:0000313" key="2">
    <source>
        <dbReference type="Proteomes" id="UP001158644"/>
    </source>
</evidence>
<dbReference type="RefSeq" id="WP_193725275.1">
    <property type="nucleotide sequence ID" value="NZ_CP123364.1"/>
</dbReference>
<dbReference type="EMBL" id="JAOBZK010000008">
    <property type="protein sequence ID" value="MDH1178152.1"/>
    <property type="molecule type" value="Genomic_DNA"/>
</dbReference>
<sequence>MLHLNEAPSARPDDCATNAARTYLERLAMAQNRRPAGSSESTEVATMH</sequence>
<name>A0ABD4YRT5_9BURK</name>
<evidence type="ECO:0000313" key="1">
    <source>
        <dbReference type="EMBL" id="MDH1178152.1"/>
    </source>
</evidence>
<accession>A0ABD4YRT5</accession>
<gene>
    <name evidence="1" type="ORF">N5C72_08705</name>
</gene>
<protein>
    <submittedName>
        <fullName evidence="1">Uncharacterized protein</fullName>
    </submittedName>
</protein>
<comment type="caution">
    <text evidence="1">The sequence shown here is derived from an EMBL/GenBank/DDBJ whole genome shotgun (WGS) entry which is preliminary data.</text>
</comment>
<dbReference type="Proteomes" id="UP001158644">
    <property type="component" value="Unassembled WGS sequence"/>
</dbReference>
<proteinExistence type="predicted"/>
<dbReference type="GeneID" id="92784463"/>